<dbReference type="SUPFAM" id="SSF47090">
    <property type="entry name" value="PGBD-like"/>
    <property type="match status" value="1"/>
</dbReference>
<organism evidence="3 4">
    <name type="scientific">Parasedimentitalea denitrificans</name>
    <dbReference type="NCBI Taxonomy" id="2211118"/>
    <lineage>
        <taxon>Bacteria</taxon>
        <taxon>Pseudomonadati</taxon>
        <taxon>Pseudomonadota</taxon>
        <taxon>Alphaproteobacteria</taxon>
        <taxon>Rhodobacterales</taxon>
        <taxon>Paracoccaceae</taxon>
        <taxon>Parasedimentitalea</taxon>
    </lineage>
</organism>
<accession>A0ABX0WC18</accession>
<protein>
    <recommendedName>
        <fullName evidence="2">Peptidoglycan binding-like domain-containing protein</fullName>
    </recommendedName>
</protein>
<evidence type="ECO:0000259" key="2">
    <source>
        <dbReference type="Pfam" id="PF01471"/>
    </source>
</evidence>
<proteinExistence type="predicted"/>
<dbReference type="InterPro" id="IPR002477">
    <property type="entry name" value="Peptidoglycan-bd-like"/>
</dbReference>
<dbReference type="Proteomes" id="UP001429564">
    <property type="component" value="Unassembled WGS sequence"/>
</dbReference>
<dbReference type="EMBL" id="QHLQ01000025">
    <property type="protein sequence ID" value="NIZ63006.1"/>
    <property type="molecule type" value="Genomic_DNA"/>
</dbReference>
<dbReference type="Gene3D" id="1.10.101.10">
    <property type="entry name" value="PGBD-like superfamily/PGBD"/>
    <property type="match status" value="1"/>
</dbReference>
<feature type="domain" description="Peptidoglycan binding-like" evidence="2">
    <location>
        <begin position="47"/>
        <end position="103"/>
    </location>
</feature>
<dbReference type="InterPro" id="IPR036366">
    <property type="entry name" value="PGBDSf"/>
</dbReference>
<name>A0ABX0WC18_9RHOB</name>
<evidence type="ECO:0000313" key="4">
    <source>
        <dbReference type="Proteomes" id="UP001429564"/>
    </source>
</evidence>
<feature type="region of interest" description="Disordered" evidence="1">
    <location>
        <begin position="105"/>
        <end position="179"/>
    </location>
</feature>
<keyword evidence="4" id="KW-1185">Reference proteome</keyword>
<feature type="compositionally biased region" description="Pro residues" evidence="1">
    <location>
        <begin position="114"/>
        <end position="125"/>
    </location>
</feature>
<sequence>MYLCDGVLYRSTFYEDEKVYEIVSDPPAEEGQPQSVVGMGLTDPFTRGETVRELQNRLVGAGYDVGSVDGVFGSGTESAVMWLQYDNGLESTGLVDPATANLLGYDVPGAAEPTTPPAQEAPPTDPAANSEAAESTDPASPSDVEVDGSAPEQPEATAPADAEATNEAGAADVTAAPDN</sequence>
<gene>
    <name evidence="3" type="ORF">DL239_18740</name>
</gene>
<dbReference type="InterPro" id="IPR036365">
    <property type="entry name" value="PGBD-like_sf"/>
</dbReference>
<dbReference type="Pfam" id="PF01471">
    <property type="entry name" value="PG_binding_1"/>
    <property type="match status" value="1"/>
</dbReference>
<feature type="compositionally biased region" description="Low complexity" evidence="1">
    <location>
        <begin position="150"/>
        <end position="171"/>
    </location>
</feature>
<evidence type="ECO:0000313" key="3">
    <source>
        <dbReference type="EMBL" id="NIZ63006.1"/>
    </source>
</evidence>
<reference evidence="3 4" key="1">
    <citation type="submission" date="2018-05" db="EMBL/GenBank/DDBJ databases">
        <authorList>
            <person name="Zhang Y.-J."/>
        </authorList>
    </citation>
    <scope>NUCLEOTIDE SEQUENCE [LARGE SCALE GENOMIC DNA]</scope>
    <source>
        <strain evidence="3 4">CY04</strain>
    </source>
</reference>
<evidence type="ECO:0000256" key="1">
    <source>
        <dbReference type="SAM" id="MobiDB-lite"/>
    </source>
</evidence>
<comment type="caution">
    <text evidence="3">The sequence shown here is derived from an EMBL/GenBank/DDBJ whole genome shotgun (WGS) entry which is preliminary data.</text>
</comment>